<sequence>MKSGVHPTYKTHYRVGNWRVYERALVSRGDVTLWLSPAARLMGTPASRLADQNPRVKVPNVRGHSPGARRTLAATCATNRPKGRELLGKC</sequence>
<protein>
    <submittedName>
        <fullName evidence="1">Uncharacterized protein</fullName>
    </submittedName>
</protein>
<reference evidence="1 2" key="1">
    <citation type="journal article" date="2016" name="Genome Announc.">
        <title>First Complete Genome Sequence of a Subdivision 6 Acidobacterium Strain.</title>
        <authorList>
            <person name="Huang S."/>
            <person name="Vieira S."/>
            <person name="Bunk B."/>
            <person name="Riedel T."/>
            <person name="Sproer C."/>
            <person name="Overmann J."/>
        </authorList>
    </citation>
    <scope>NUCLEOTIDE SEQUENCE [LARGE SCALE GENOMIC DNA]</scope>
    <source>
        <strain evidence="2">DSM 100886 HEG_-6_39</strain>
    </source>
</reference>
<gene>
    <name evidence="1" type="ORF">LuPra_02808</name>
</gene>
<accession>A0A143PP55</accession>
<dbReference type="EMBL" id="CP015136">
    <property type="protein sequence ID" value="AMY09589.1"/>
    <property type="molecule type" value="Genomic_DNA"/>
</dbReference>
<dbReference type="Proteomes" id="UP000076079">
    <property type="component" value="Chromosome"/>
</dbReference>
<reference evidence="2" key="2">
    <citation type="submission" date="2016-04" db="EMBL/GenBank/DDBJ databases">
        <title>First Complete Genome Sequence of a Subdivision 6 Acidobacterium.</title>
        <authorList>
            <person name="Huang S."/>
            <person name="Vieira S."/>
            <person name="Bunk B."/>
            <person name="Riedel T."/>
            <person name="Sproeer C."/>
            <person name="Overmann J."/>
        </authorList>
    </citation>
    <scope>NUCLEOTIDE SEQUENCE [LARGE SCALE GENOMIC DNA]</scope>
    <source>
        <strain evidence="2">DSM 100886 HEG_-6_39</strain>
    </source>
</reference>
<dbReference type="KEGG" id="abac:LuPra_02808"/>
<proteinExistence type="predicted"/>
<organism evidence="1 2">
    <name type="scientific">Luteitalea pratensis</name>
    <dbReference type="NCBI Taxonomy" id="1855912"/>
    <lineage>
        <taxon>Bacteria</taxon>
        <taxon>Pseudomonadati</taxon>
        <taxon>Acidobacteriota</taxon>
        <taxon>Vicinamibacteria</taxon>
        <taxon>Vicinamibacterales</taxon>
        <taxon>Vicinamibacteraceae</taxon>
        <taxon>Luteitalea</taxon>
    </lineage>
</organism>
<name>A0A143PP55_LUTPR</name>
<dbReference type="AlphaFoldDB" id="A0A143PP55"/>
<keyword evidence="2" id="KW-1185">Reference proteome</keyword>
<evidence type="ECO:0000313" key="1">
    <source>
        <dbReference type="EMBL" id="AMY09589.1"/>
    </source>
</evidence>
<evidence type="ECO:0000313" key="2">
    <source>
        <dbReference type="Proteomes" id="UP000076079"/>
    </source>
</evidence>